<dbReference type="Proteomes" id="UP001227268">
    <property type="component" value="Unassembled WGS sequence"/>
</dbReference>
<reference evidence="1" key="1">
    <citation type="submission" date="2023-04" db="EMBL/GenBank/DDBJ databases">
        <title>Draft Genome sequencing of Naganishia species isolated from polar environments using Oxford Nanopore Technology.</title>
        <authorList>
            <person name="Leo P."/>
            <person name="Venkateswaran K."/>
        </authorList>
    </citation>
    <scope>NUCLEOTIDE SEQUENCE</scope>
    <source>
        <strain evidence="1">MNA-CCFEE 5423</strain>
    </source>
</reference>
<evidence type="ECO:0000313" key="2">
    <source>
        <dbReference type="Proteomes" id="UP001227268"/>
    </source>
</evidence>
<gene>
    <name evidence="1" type="ORF">QFC21_003890</name>
</gene>
<dbReference type="EMBL" id="JASBWT010000012">
    <property type="protein sequence ID" value="KAJ9099885.1"/>
    <property type="molecule type" value="Genomic_DNA"/>
</dbReference>
<keyword evidence="2" id="KW-1185">Reference proteome</keyword>
<accession>A0ACC2VLW1</accession>
<evidence type="ECO:0000313" key="1">
    <source>
        <dbReference type="EMBL" id="KAJ9099885.1"/>
    </source>
</evidence>
<name>A0ACC2VLW1_9TREE</name>
<sequence length="647" mass="74002">MMRPAARLPRATTAARTLHTRYSPNPSFIYGAAKVQRSRLPSTTQRFTSSTTSGTSTQSQGPSVTIPQGQDGVSGPTGAKQKKSRLYRFTRFTLLSGAVIWAGVELDKRCNSSAVTRSIRTGWMGLKRQDRCELDKWNFTPSNAPRIDALHERVAGRLHSTVMANQGLYIKMGQAIGLQAALLPKPYKEAFANIFDAAPNIPYTEIKQVFTEDFSGKAPDQFFASFEEFPIASASIAQVHEATIDRHEVLPDGSVGRMWKETVAVKVQKPAIRKQMEWDLWSYRSLMYLTEKLFDMPMYFVADYVSEQMRLETDFLNEAINAQKCAAFLADTPELKDKVYVPKVYPEVASSERVMVMEWVKGCRITDRKQIEQWGFNPREVMDTVISCMSAMTFKWGFVHCDPHPGNILVRPHPENPKKPQVVLLDHGLYITLPDKFKAEYCRLWRSLFTLDTKSIEDIALKWGIQLPVDLFASAILLRPFQVDKRRRAAQKLAEEKPKSEYEQQVELKQKMKTMLANEALIPRELIFITRNQRMSQANNQTIGSLSPRINITAHWAARGYRDSVLQDRSLKAEGLNGWLTDRRDNFVFRLALLVLDANFWGTRFKQWWYSNEGKGKKGWEDQLQAQFEKMAKDEFGIELQDDVFFG</sequence>
<proteinExistence type="predicted"/>
<protein>
    <submittedName>
        <fullName evidence="1">Uncharacterized protein</fullName>
    </submittedName>
</protein>
<organism evidence="1 2">
    <name type="scientific">Naganishia friedmannii</name>
    <dbReference type="NCBI Taxonomy" id="89922"/>
    <lineage>
        <taxon>Eukaryota</taxon>
        <taxon>Fungi</taxon>
        <taxon>Dikarya</taxon>
        <taxon>Basidiomycota</taxon>
        <taxon>Agaricomycotina</taxon>
        <taxon>Tremellomycetes</taxon>
        <taxon>Filobasidiales</taxon>
        <taxon>Filobasidiaceae</taxon>
        <taxon>Naganishia</taxon>
    </lineage>
</organism>
<comment type="caution">
    <text evidence="1">The sequence shown here is derived from an EMBL/GenBank/DDBJ whole genome shotgun (WGS) entry which is preliminary data.</text>
</comment>